<dbReference type="SUPFAM" id="SSF47781">
    <property type="entry name" value="RuvA domain 2-like"/>
    <property type="match status" value="1"/>
</dbReference>
<dbReference type="GO" id="GO:0003677">
    <property type="term" value="F:DNA binding"/>
    <property type="evidence" value="ECO:0007669"/>
    <property type="project" value="InterPro"/>
</dbReference>
<dbReference type="InterPro" id="IPR003583">
    <property type="entry name" value="Hlx-hairpin-Hlx_DNA-bd_motif"/>
</dbReference>
<evidence type="ECO:0000313" key="4">
    <source>
        <dbReference type="Proteomes" id="UP000663791"/>
    </source>
</evidence>
<dbReference type="EMBL" id="JAERTX010000008">
    <property type="protein sequence ID" value="MBM9460326.1"/>
    <property type="molecule type" value="Genomic_DNA"/>
</dbReference>
<dbReference type="GO" id="GO:0006281">
    <property type="term" value="P:DNA repair"/>
    <property type="evidence" value="ECO:0007669"/>
    <property type="project" value="InterPro"/>
</dbReference>
<dbReference type="GO" id="GO:0015628">
    <property type="term" value="P:protein secretion by the type II secretion system"/>
    <property type="evidence" value="ECO:0007669"/>
    <property type="project" value="TreeGrafter"/>
</dbReference>
<dbReference type="RefSeq" id="WP_205291636.1">
    <property type="nucleotide sequence ID" value="NZ_CP074406.1"/>
</dbReference>
<gene>
    <name evidence="3" type="ORF">JK386_10465</name>
</gene>
<dbReference type="Gene3D" id="3.10.560.10">
    <property type="entry name" value="Outer membrane lipoprotein wza domain like"/>
    <property type="match status" value="1"/>
</dbReference>
<dbReference type="GO" id="GO:0015627">
    <property type="term" value="C:type II protein secretion system complex"/>
    <property type="evidence" value="ECO:0007669"/>
    <property type="project" value="TreeGrafter"/>
</dbReference>
<sequence length="386" mass="37627">MYSRRGPDERAEAIRSDAAARRLAQIASGLGAGPGRGPGPTPSGPTPAEPDPAPLWASAGEEPWWADHTRVAGSPGPPDGADGADGADGVFGGDAATGPAPAPTTEPTLRAGTTPAQAGVLPDLPVPGRHAARRRRSRPALPRPAVVAPAPRLPSLGPAHVTVIALAVALGLAVTTWWVVRDRPQEVVPAAVTAGQPAAPLHTGGALAAETGTTPGDAAASTAPGTGAAPGTVTVDVAGKVRRPGIVVLAQGARVADALAEAGGARRGVDLTSVNLARVLVDGEQVVVGVPGSSGAGAPGAGGMGAGGAGTGPAPGGTGLPGGGLVNLNLAGQVELETLPGVGPVTAQAIISWREQNGGFTSVEELLEVDGIGEKTLARLAPQVTV</sequence>
<reference evidence="3" key="1">
    <citation type="submission" date="2021-01" db="EMBL/GenBank/DDBJ databases">
        <title>Novel species in genus Nocardioides.</title>
        <authorList>
            <person name="Zhang G."/>
        </authorList>
    </citation>
    <scope>NUCLEOTIDE SEQUENCE</scope>
    <source>
        <strain evidence="3">Zg-536</strain>
    </source>
</reference>
<feature type="compositionally biased region" description="Basic and acidic residues" evidence="1">
    <location>
        <begin position="1"/>
        <end position="20"/>
    </location>
</feature>
<dbReference type="Pfam" id="PF12836">
    <property type="entry name" value="HHH_3"/>
    <property type="match status" value="1"/>
</dbReference>
<dbReference type="PANTHER" id="PTHR21180">
    <property type="entry name" value="ENDONUCLEASE/EXONUCLEASE/PHOSPHATASE FAMILY DOMAIN-CONTAINING PROTEIN 1"/>
    <property type="match status" value="1"/>
</dbReference>
<feature type="compositionally biased region" description="Low complexity" evidence="1">
    <location>
        <begin position="203"/>
        <end position="227"/>
    </location>
</feature>
<evidence type="ECO:0000256" key="1">
    <source>
        <dbReference type="SAM" id="MobiDB-lite"/>
    </source>
</evidence>
<organism evidence="3 4">
    <name type="scientific">Nocardioides faecalis</name>
    <dbReference type="NCBI Taxonomy" id="2803858"/>
    <lineage>
        <taxon>Bacteria</taxon>
        <taxon>Bacillati</taxon>
        <taxon>Actinomycetota</taxon>
        <taxon>Actinomycetes</taxon>
        <taxon>Propionibacteriales</taxon>
        <taxon>Nocardioidaceae</taxon>
        <taxon>Nocardioides</taxon>
    </lineage>
</organism>
<feature type="domain" description="Helix-hairpin-helix DNA-binding motif class 1" evidence="2">
    <location>
        <begin position="364"/>
        <end position="383"/>
    </location>
</feature>
<feature type="region of interest" description="Disordered" evidence="1">
    <location>
        <begin position="1"/>
        <end position="143"/>
    </location>
</feature>
<dbReference type="Proteomes" id="UP000663791">
    <property type="component" value="Unassembled WGS sequence"/>
</dbReference>
<dbReference type="SMART" id="SM00278">
    <property type="entry name" value="HhH1"/>
    <property type="match status" value="2"/>
</dbReference>
<feature type="compositionally biased region" description="Pro residues" evidence="1">
    <location>
        <begin position="37"/>
        <end position="53"/>
    </location>
</feature>
<dbReference type="NCBIfam" id="TIGR00426">
    <property type="entry name" value="competence protein ComEA helix-hairpin-helix repeat region"/>
    <property type="match status" value="1"/>
</dbReference>
<dbReference type="Gene3D" id="1.10.150.280">
    <property type="entry name" value="AF1531-like domain"/>
    <property type="match status" value="1"/>
</dbReference>
<dbReference type="InterPro" id="IPR004509">
    <property type="entry name" value="Competence_ComEA_HhH"/>
</dbReference>
<feature type="domain" description="Helix-hairpin-helix DNA-binding motif class 1" evidence="2">
    <location>
        <begin position="334"/>
        <end position="353"/>
    </location>
</feature>
<dbReference type="PANTHER" id="PTHR21180:SF32">
    <property type="entry name" value="ENDONUCLEASE_EXONUCLEASE_PHOSPHATASE FAMILY DOMAIN-CONTAINING PROTEIN 1"/>
    <property type="match status" value="1"/>
</dbReference>
<evidence type="ECO:0000313" key="3">
    <source>
        <dbReference type="EMBL" id="MBM9460326.1"/>
    </source>
</evidence>
<feature type="region of interest" description="Disordered" evidence="1">
    <location>
        <begin position="198"/>
        <end position="227"/>
    </location>
</feature>
<feature type="compositionally biased region" description="Low complexity" evidence="1">
    <location>
        <begin position="93"/>
        <end position="108"/>
    </location>
</feature>
<keyword evidence="4" id="KW-1185">Reference proteome</keyword>
<comment type="caution">
    <text evidence="3">The sequence shown here is derived from an EMBL/GenBank/DDBJ whole genome shotgun (WGS) entry which is preliminary data.</text>
</comment>
<dbReference type="InterPro" id="IPR051675">
    <property type="entry name" value="Endo/Exo/Phosphatase_dom_1"/>
</dbReference>
<evidence type="ECO:0000259" key="2">
    <source>
        <dbReference type="SMART" id="SM00278"/>
    </source>
</evidence>
<name>A0A938YA99_9ACTN</name>
<proteinExistence type="predicted"/>
<dbReference type="InterPro" id="IPR019554">
    <property type="entry name" value="Soluble_ligand-bd"/>
</dbReference>
<protein>
    <submittedName>
        <fullName evidence="3">Helix-hairpin-helix domain-containing protein</fullName>
    </submittedName>
</protein>
<dbReference type="Pfam" id="PF10531">
    <property type="entry name" value="SLBB"/>
    <property type="match status" value="1"/>
</dbReference>
<dbReference type="AlphaFoldDB" id="A0A938YA99"/>
<dbReference type="InterPro" id="IPR010994">
    <property type="entry name" value="RuvA_2-like"/>
</dbReference>
<accession>A0A938YA99</accession>